<dbReference type="Pfam" id="PF05675">
    <property type="entry name" value="DUF817"/>
    <property type="match status" value="1"/>
</dbReference>
<dbReference type="InterPro" id="IPR008535">
    <property type="entry name" value="DUF817"/>
</dbReference>
<keyword evidence="1" id="KW-0472">Membrane</keyword>
<dbReference type="EMBL" id="VZZK01000006">
    <property type="protein sequence ID" value="KAB1080204.1"/>
    <property type="molecule type" value="Genomic_DNA"/>
</dbReference>
<dbReference type="Proteomes" id="UP000474159">
    <property type="component" value="Unassembled WGS sequence"/>
</dbReference>
<feature type="transmembrane region" description="Helical" evidence="1">
    <location>
        <begin position="241"/>
        <end position="264"/>
    </location>
</feature>
<feature type="transmembrane region" description="Helical" evidence="1">
    <location>
        <begin position="208"/>
        <end position="229"/>
    </location>
</feature>
<sequence>MCVIEPDKYQRARNPRRGTQESAAAAWPPLARYIEADARLGAAAAARGPLTLAAYEFLRFGVKQAWACLFGAILLGFLILTYWAYPVGAPLTRYDFLFLTAIAIQVLMLWLRLETLDEAKVILIFHVIGTIMEVHKTAIGSWVYPEASLFRIGGVPLFTGFMYAAVGSYLARVWRLFDFRFTLHPPLAALAALSAATYVNFLTNHRVLDIRVGLILAAILLFARTTVYFKVWRTHRRMPLLLGLTLVALFIWFAENIGTATGTWLYPSQRLRWSLVPFSKLTSWFLLMIISYTLVAWVNGISIFHSARRSAGRP</sequence>
<feature type="transmembrane region" description="Helical" evidence="1">
    <location>
        <begin position="65"/>
        <end position="85"/>
    </location>
</feature>
<feature type="transmembrane region" description="Helical" evidence="1">
    <location>
        <begin position="183"/>
        <end position="202"/>
    </location>
</feature>
<comment type="caution">
    <text evidence="2">The sequence shown here is derived from an EMBL/GenBank/DDBJ whole genome shotgun (WGS) entry which is preliminary data.</text>
</comment>
<evidence type="ECO:0000256" key="1">
    <source>
        <dbReference type="SAM" id="Phobius"/>
    </source>
</evidence>
<proteinExistence type="predicted"/>
<accession>A0A6L3T5A4</accession>
<gene>
    <name evidence="2" type="ORF">F6X53_07755</name>
</gene>
<name>A0A6L3T5A4_9HYPH</name>
<feature type="transmembrane region" description="Helical" evidence="1">
    <location>
        <begin position="123"/>
        <end position="144"/>
    </location>
</feature>
<keyword evidence="3" id="KW-1185">Reference proteome</keyword>
<feature type="transmembrane region" description="Helical" evidence="1">
    <location>
        <begin position="284"/>
        <end position="304"/>
    </location>
</feature>
<reference evidence="2 3" key="1">
    <citation type="submission" date="2019-09" db="EMBL/GenBank/DDBJ databases">
        <title>YIM 48816 draft genome.</title>
        <authorList>
            <person name="Jiang L."/>
        </authorList>
    </citation>
    <scope>NUCLEOTIDE SEQUENCE [LARGE SCALE GENOMIC DNA]</scope>
    <source>
        <strain evidence="2 3">YIM 48816</strain>
    </source>
</reference>
<keyword evidence="1" id="KW-0812">Transmembrane</keyword>
<protein>
    <submittedName>
        <fullName evidence="2">DUF817 domain-containing protein</fullName>
    </submittedName>
</protein>
<organism evidence="2 3">
    <name type="scientific">Methylobacterium soli</name>
    <dbReference type="NCBI Taxonomy" id="553447"/>
    <lineage>
        <taxon>Bacteria</taxon>
        <taxon>Pseudomonadati</taxon>
        <taxon>Pseudomonadota</taxon>
        <taxon>Alphaproteobacteria</taxon>
        <taxon>Hyphomicrobiales</taxon>
        <taxon>Methylobacteriaceae</taxon>
        <taxon>Methylobacterium</taxon>
    </lineage>
</organism>
<dbReference type="AlphaFoldDB" id="A0A6L3T5A4"/>
<feature type="transmembrane region" description="Helical" evidence="1">
    <location>
        <begin position="150"/>
        <end position="171"/>
    </location>
</feature>
<feature type="transmembrane region" description="Helical" evidence="1">
    <location>
        <begin position="91"/>
        <end position="111"/>
    </location>
</feature>
<evidence type="ECO:0000313" key="2">
    <source>
        <dbReference type="EMBL" id="KAB1080204.1"/>
    </source>
</evidence>
<dbReference type="OrthoDB" id="1550598at2"/>
<evidence type="ECO:0000313" key="3">
    <source>
        <dbReference type="Proteomes" id="UP000474159"/>
    </source>
</evidence>
<keyword evidence="1" id="KW-1133">Transmembrane helix</keyword>